<dbReference type="Proteomes" id="UP000581447">
    <property type="component" value="Unassembled WGS sequence"/>
</dbReference>
<keyword evidence="1" id="KW-0812">Transmembrane</keyword>
<feature type="transmembrane region" description="Helical" evidence="1">
    <location>
        <begin position="12"/>
        <end position="35"/>
    </location>
</feature>
<evidence type="ECO:0000313" key="2">
    <source>
        <dbReference type="EMBL" id="MBB3941835.1"/>
    </source>
</evidence>
<name>A0A840B0I6_9SPHN</name>
<keyword evidence="1" id="KW-1133">Transmembrane helix</keyword>
<feature type="transmembrane region" description="Helical" evidence="1">
    <location>
        <begin position="71"/>
        <end position="93"/>
    </location>
</feature>
<keyword evidence="3" id="KW-1185">Reference proteome</keyword>
<dbReference type="Pfam" id="PF03203">
    <property type="entry name" value="MerC"/>
    <property type="match status" value="1"/>
</dbReference>
<organism evidence="2 3">
    <name type="scientific">Sphingorhabdus rigui</name>
    <dbReference type="NCBI Taxonomy" id="1282858"/>
    <lineage>
        <taxon>Bacteria</taxon>
        <taxon>Pseudomonadati</taxon>
        <taxon>Pseudomonadota</taxon>
        <taxon>Alphaproteobacteria</taxon>
        <taxon>Sphingomonadales</taxon>
        <taxon>Sphingomonadaceae</taxon>
        <taxon>Sphingorhabdus</taxon>
    </lineage>
</organism>
<dbReference type="GO" id="GO:0016020">
    <property type="term" value="C:membrane"/>
    <property type="evidence" value="ECO:0007669"/>
    <property type="project" value="InterPro"/>
</dbReference>
<dbReference type="AlphaFoldDB" id="A0A840B0I6"/>
<dbReference type="EMBL" id="JACIEA010000001">
    <property type="protein sequence ID" value="MBB3941835.1"/>
    <property type="molecule type" value="Genomic_DNA"/>
</dbReference>
<dbReference type="GO" id="GO:0015097">
    <property type="term" value="F:mercury ion transmembrane transporter activity"/>
    <property type="evidence" value="ECO:0007669"/>
    <property type="project" value="InterPro"/>
</dbReference>
<keyword evidence="1" id="KW-0472">Membrane</keyword>
<dbReference type="InterPro" id="IPR004891">
    <property type="entry name" value="Mercury-R_MerC"/>
</dbReference>
<evidence type="ECO:0000313" key="3">
    <source>
        <dbReference type="Proteomes" id="UP000581447"/>
    </source>
</evidence>
<proteinExistence type="predicted"/>
<evidence type="ECO:0008006" key="4">
    <source>
        <dbReference type="Google" id="ProtNLM"/>
    </source>
</evidence>
<feature type="transmembrane region" description="Helical" evidence="1">
    <location>
        <begin position="41"/>
        <end position="64"/>
    </location>
</feature>
<protein>
    <recommendedName>
        <fullName evidence="4">MerC domain-containing protein</fullName>
    </recommendedName>
</protein>
<comment type="caution">
    <text evidence="2">The sequence shown here is derived from an EMBL/GenBank/DDBJ whole genome shotgun (WGS) entry which is preliminary data.</text>
</comment>
<gene>
    <name evidence="2" type="ORF">GGR91_000057</name>
</gene>
<dbReference type="RefSeq" id="WP_183938962.1">
    <property type="nucleotide sequence ID" value="NZ_BAABBG010000001.1"/>
</dbReference>
<sequence length="121" mass="12834">MTQAWKKWRWDGLGISIAGLCLVHCLVTMLLLAFLASASGVFLNSIIHETGLLLAILFGVLALGKGFWDHGLFTPAIVGAAGIGMMAGALTLPHGWTEIVWTVLGVICLALGHFLNHRASA</sequence>
<reference evidence="2 3" key="1">
    <citation type="submission" date="2020-08" db="EMBL/GenBank/DDBJ databases">
        <title>Genomic Encyclopedia of Type Strains, Phase IV (KMG-IV): sequencing the most valuable type-strain genomes for metagenomic binning, comparative biology and taxonomic classification.</title>
        <authorList>
            <person name="Goeker M."/>
        </authorList>
    </citation>
    <scope>NUCLEOTIDE SEQUENCE [LARGE SCALE GENOMIC DNA]</scope>
    <source>
        <strain evidence="2 3">DSM 29050</strain>
    </source>
</reference>
<accession>A0A840B0I6</accession>
<evidence type="ECO:0000256" key="1">
    <source>
        <dbReference type="SAM" id="Phobius"/>
    </source>
</evidence>
<feature type="transmembrane region" description="Helical" evidence="1">
    <location>
        <begin position="99"/>
        <end position="116"/>
    </location>
</feature>